<comment type="caution">
    <text evidence="1">The sequence shown here is derived from an EMBL/GenBank/DDBJ whole genome shotgun (WGS) entry which is preliminary data.</text>
</comment>
<reference evidence="1 2" key="1">
    <citation type="journal article" date="2022" name="Nat. Ecol. Evol.">
        <title>A masculinizing supergene underlies an exaggerated male reproductive morph in a spider.</title>
        <authorList>
            <person name="Hendrickx F."/>
            <person name="De Corte Z."/>
            <person name="Sonet G."/>
            <person name="Van Belleghem S.M."/>
            <person name="Kostlbacher S."/>
            <person name="Vangestel C."/>
        </authorList>
    </citation>
    <scope>NUCLEOTIDE SEQUENCE [LARGE SCALE GENOMIC DNA]</scope>
    <source>
        <strain evidence="1">W744_W776</strain>
    </source>
</reference>
<name>A0AAV6VU34_9ARAC</name>
<dbReference type="Proteomes" id="UP000827092">
    <property type="component" value="Unassembled WGS sequence"/>
</dbReference>
<dbReference type="AlphaFoldDB" id="A0AAV6VU34"/>
<proteinExistence type="predicted"/>
<dbReference type="EMBL" id="JAFNEN010000015">
    <property type="protein sequence ID" value="KAG8200457.1"/>
    <property type="molecule type" value="Genomic_DNA"/>
</dbReference>
<gene>
    <name evidence="1" type="ORF">JTE90_000538</name>
</gene>
<sequence length="87" mass="9741">MRIMNAISSEVYQFSVNSPGSESTKILLRIIGQMTHDVRVTSFKDGITHDTVLQIAAFFLCLNSCGNERGEGFSLNWEMDLRGWVLG</sequence>
<organism evidence="1 2">
    <name type="scientific">Oedothorax gibbosus</name>
    <dbReference type="NCBI Taxonomy" id="931172"/>
    <lineage>
        <taxon>Eukaryota</taxon>
        <taxon>Metazoa</taxon>
        <taxon>Ecdysozoa</taxon>
        <taxon>Arthropoda</taxon>
        <taxon>Chelicerata</taxon>
        <taxon>Arachnida</taxon>
        <taxon>Araneae</taxon>
        <taxon>Araneomorphae</taxon>
        <taxon>Entelegynae</taxon>
        <taxon>Araneoidea</taxon>
        <taxon>Linyphiidae</taxon>
        <taxon>Erigoninae</taxon>
        <taxon>Oedothorax</taxon>
    </lineage>
</organism>
<accession>A0AAV6VU34</accession>
<evidence type="ECO:0000313" key="1">
    <source>
        <dbReference type="EMBL" id="KAG8200457.1"/>
    </source>
</evidence>
<evidence type="ECO:0000313" key="2">
    <source>
        <dbReference type="Proteomes" id="UP000827092"/>
    </source>
</evidence>
<protein>
    <submittedName>
        <fullName evidence="1">Uncharacterized protein</fullName>
    </submittedName>
</protein>
<keyword evidence="2" id="KW-1185">Reference proteome</keyword>